<dbReference type="EMBL" id="FNRT01000002">
    <property type="protein sequence ID" value="SEB56585.1"/>
    <property type="molecule type" value="Genomic_DNA"/>
</dbReference>
<evidence type="ECO:0000313" key="3">
    <source>
        <dbReference type="EMBL" id="SEB56585.1"/>
    </source>
</evidence>
<evidence type="ECO:0000256" key="2">
    <source>
        <dbReference type="SAM" id="Phobius"/>
    </source>
</evidence>
<reference evidence="4" key="1">
    <citation type="submission" date="2016-10" db="EMBL/GenBank/DDBJ databases">
        <authorList>
            <person name="Varghese N."/>
            <person name="Submissions S."/>
        </authorList>
    </citation>
    <scope>NUCLEOTIDE SEQUENCE [LARGE SCALE GENOMIC DNA]</scope>
    <source>
        <strain evidence="4">DSM 22017</strain>
    </source>
</reference>
<feature type="transmembrane region" description="Helical" evidence="2">
    <location>
        <begin position="178"/>
        <end position="201"/>
    </location>
</feature>
<protein>
    <recommendedName>
        <fullName evidence="5">Capsular polysaccharide biosynthesis protein</fullName>
    </recommendedName>
</protein>
<keyword evidence="2" id="KW-0472">Membrane</keyword>
<dbReference type="STRING" id="402596.SAMN04489844_0543"/>
<accession>A0A1H4KEP3</accession>
<dbReference type="RefSeq" id="WP_090967741.1">
    <property type="nucleotide sequence ID" value="NZ_FNRT01000002.1"/>
</dbReference>
<feature type="compositionally biased region" description="Low complexity" evidence="1">
    <location>
        <begin position="280"/>
        <end position="289"/>
    </location>
</feature>
<dbReference type="OrthoDB" id="3695950at2"/>
<proteinExistence type="predicted"/>
<gene>
    <name evidence="3" type="ORF">SAMN04489844_0543</name>
</gene>
<evidence type="ECO:0000313" key="4">
    <source>
        <dbReference type="Proteomes" id="UP000198742"/>
    </source>
</evidence>
<sequence length="312" mass="33919">MELHVFWRTLRRRWYLTLVVLALTVGATAYAVRTVGPTYKAEGSALVFPPASSTRSEGETKTVGNPYLELAGVSQARDVVIRSLTSRNVSTDWEEQFPGMTYEVTPDFTNSAPIILFVVEGGTATGAAAALDDLMGRVPSILVDLQDGLGLPQDGFVTARKLTQDSRPAVVHKDQIRAALLVAAMTAGLGLLLLALADSLLNLRVRRRSERSERSDETTDETADTDDRGDERPGDAHGPPMVEREPAGDPEEEPEVAYTYRVPLESDLAVSPARSRWSRRSLGSESSGLHAPLGGREVLFTTSRTKASSRNR</sequence>
<dbReference type="Proteomes" id="UP000198742">
    <property type="component" value="Unassembled WGS sequence"/>
</dbReference>
<evidence type="ECO:0000256" key="1">
    <source>
        <dbReference type="SAM" id="MobiDB-lite"/>
    </source>
</evidence>
<keyword evidence="2" id="KW-0812">Transmembrane</keyword>
<name>A0A1H4KEP3_9ACTN</name>
<keyword evidence="2" id="KW-1133">Transmembrane helix</keyword>
<dbReference type="AlphaFoldDB" id="A0A1H4KEP3"/>
<feature type="region of interest" description="Disordered" evidence="1">
    <location>
        <begin position="207"/>
        <end position="312"/>
    </location>
</feature>
<keyword evidence="4" id="KW-1185">Reference proteome</keyword>
<organism evidence="3 4">
    <name type="scientific">Nocardioides exalbidus</name>
    <dbReference type="NCBI Taxonomy" id="402596"/>
    <lineage>
        <taxon>Bacteria</taxon>
        <taxon>Bacillati</taxon>
        <taxon>Actinomycetota</taxon>
        <taxon>Actinomycetes</taxon>
        <taxon>Propionibacteriales</taxon>
        <taxon>Nocardioidaceae</taxon>
        <taxon>Nocardioides</taxon>
    </lineage>
</organism>
<evidence type="ECO:0008006" key="5">
    <source>
        <dbReference type="Google" id="ProtNLM"/>
    </source>
</evidence>
<feature type="compositionally biased region" description="Basic and acidic residues" evidence="1">
    <location>
        <begin position="225"/>
        <end position="235"/>
    </location>
</feature>